<keyword evidence="1" id="KW-0862">Zinc</keyword>
<feature type="compositionally biased region" description="Basic and acidic residues" evidence="2">
    <location>
        <begin position="251"/>
        <end position="260"/>
    </location>
</feature>
<dbReference type="InterPro" id="IPR036236">
    <property type="entry name" value="Znf_C2H2_sf"/>
</dbReference>
<comment type="caution">
    <text evidence="4">The sequence shown here is derived from an EMBL/GenBank/DDBJ whole genome shotgun (WGS) entry which is preliminary data.</text>
</comment>
<name>A0AAW2KXX9_9LAMI</name>
<evidence type="ECO:0000256" key="1">
    <source>
        <dbReference type="PROSITE-ProRule" id="PRU00042"/>
    </source>
</evidence>
<keyword evidence="1" id="KW-0863">Zinc-finger</keyword>
<dbReference type="Gene3D" id="3.30.160.60">
    <property type="entry name" value="Classic Zinc Finger"/>
    <property type="match status" value="1"/>
</dbReference>
<protein>
    <submittedName>
        <fullName evidence="4">Zinc finger protein ZAT2</fullName>
    </submittedName>
</protein>
<organism evidence="4">
    <name type="scientific">Sesamum angustifolium</name>
    <dbReference type="NCBI Taxonomy" id="2727405"/>
    <lineage>
        <taxon>Eukaryota</taxon>
        <taxon>Viridiplantae</taxon>
        <taxon>Streptophyta</taxon>
        <taxon>Embryophyta</taxon>
        <taxon>Tracheophyta</taxon>
        <taxon>Spermatophyta</taxon>
        <taxon>Magnoliopsida</taxon>
        <taxon>eudicotyledons</taxon>
        <taxon>Gunneridae</taxon>
        <taxon>Pentapetalae</taxon>
        <taxon>asterids</taxon>
        <taxon>lamiids</taxon>
        <taxon>Lamiales</taxon>
        <taxon>Pedaliaceae</taxon>
        <taxon>Sesamum</taxon>
    </lineage>
</organism>
<keyword evidence="1" id="KW-0479">Metal-binding</keyword>
<evidence type="ECO:0000256" key="2">
    <source>
        <dbReference type="SAM" id="MobiDB-lite"/>
    </source>
</evidence>
<feature type="region of interest" description="Disordered" evidence="2">
    <location>
        <begin position="213"/>
        <end position="274"/>
    </location>
</feature>
<feature type="region of interest" description="Disordered" evidence="2">
    <location>
        <begin position="419"/>
        <end position="450"/>
    </location>
</feature>
<dbReference type="PROSITE" id="PS00028">
    <property type="entry name" value="ZINC_FINGER_C2H2_1"/>
    <property type="match status" value="2"/>
</dbReference>
<dbReference type="Pfam" id="PF13912">
    <property type="entry name" value="zf-C2H2_6"/>
    <property type="match status" value="3"/>
</dbReference>
<accession>A0AAW2KXX9</accession>
<dbReference type="SUPFAM" id="SSF57667">
    <property type="entry name" value="beta-beta-alpha zinc fingers"/>
    <property type="match status" value="1"/>
</dbReference>
<evidence type="ECO:0000259" key="3">
    <source>
        <dbReference type="PROSITE" id="PS50157"/>
    </source>
</evidence>
<dbReference type="GO" id="GO:0008270">
    <property type="term" value="F:zinc ion binding"/>
    <property type="evidence" value="ECO:0007669"/>
    <property type="project" value="UniProtKB-KW"/>
</dbReference>
<proteinExistence type="predicted"/>
<dbReference type="EMBL" id="JACGWK010000016">
    <property type="protein sequence ID" value="KAL0310897.1"/>
    <property type="molecule type" value="Genomic_DNA"/>
</dbReference>
<feature type="region of interest" description="Disordered" evidence="2">
    <location>
        <begin position="123"/>
        <end position="144"/>
    </location>
</feature>
<reference evidence="4" key="1">
    <citation type="submission" date="2020-06" db="EMBL/GenBank/DDBJ databases">
        <authorList>
            <person name="Li T."/>
            <person name="Hu X."/>
            <person name="Zhang T."/>
            <person name="Song X."/>
            <person name="Zhang H."/>
            <person name="Dai N."/>
            <person name="Sheng W."/>
            <person name="Hou X."/>
            <person name="Wei L."/>
        </authorList>
    </citation>
    <scope>NUCLEOTIDE SEQUENCE</scope>
    <source>
        <strain evidence="4">G01</strain>
        <tissue evidence="4">Leaf</tissue>
    </source>
</reference>
<dbReference type="PROSITE" id="PS50157">
    <property type="entry name" value="ZINC_FINGER_C2H2_2"/>
    <property type="match status" value="1"/>
</dbReference>
<gene>
    <name evidence="4" type="ORF">Sangu_2384400</name>
</gene>
<dbReference type="AlphaFoldDB" id="A0AAW2KXX9"/>
<dbReference type="InterPro" id="IPR013087">
    <property type="entry name" value="Znf_C2H2_type"/>
</dbReference>
<dbReference type="SMART" id="SM00355">
    <property type="entry name" value="ZnF_C2H2"/>
    <property type="match status" value="3"/>
</dbReference>
<reference evidence="4" key="2">
    <citation type="journal article" date="2024" name="Plant">
        <title>Genomic evolution and insights into agronomic trait innovations of Sesamum species.</title>
        <authorList>
            <person name="Miao H."/>
            <person name="Wang L."/>
            <person name="Qu L."/>
            <person name="Liu H."/>
            <person name="Sun Y."/>
            <person name="Le M."/>
            <person name="Wang Q."/>
            <person name="Wei S."/>
            <person name="Zheng Y."/>
            <person name="Lin W."/>
            <person name="Duan Y."/>
            <person name="Cao H."/>
            <person name="Xiong S."/>
            <person name="Wang X."/>
            <person name="Wei L."/>
            <person name="Li C."/>
            <person name="Ma Q."/>
            <person name="Ju M."/>
            <person name="Zhao R."/>
            <person name="Li G."/>
            <person name="Mu C."/>
            <person name="Tian Q."/>
            <person name="Mei H."/>
            <person name="Zhang T."/>
            <person name="Gao T."/>
            <person name="Zhang H."/>
        </authorList>
    </citation>
    <scope>NUCLEOTIDE SEQUENCE</scope>
    <source>
        <strain evidence="4">G01</strain>
    </source>
</reference>
<feature type="compositionally biased region" description="Polar residues" evidence="2">
    <location>
        <begin position="261"/>
        <end position="274"/>
    </location>
</feature>
<dbReference type="PANTHER" id="PTHR47591:SF1">
    <property type="entry name" value="ZINC FINGER PROTEIN ZAT2-RELATED"/>
    <property type="match status" value="1"/>
</dbReference>
<feature type="domain" description="C2H2-type" evidence="3">
    <location>
        <begin position="25"/>
        <end position="52"/>
    </location>
</feature>
<evidence type="ECO:0000313" key="4">
    <source>
        <dbReference type="EMBL" id="KAL0310897.1"/>
    </source>
</evidence>
<dbReference type="PANTHER" id="PTHR47591">
    <property type="entry name" value="ZINC FINGER PROTEIN ZAT2-RELATED"/>
    <property type="match status" value="1"/>
</dbReference>
<sequence>MWVEVKKRKYEDDEMKDSSKIVVKRDCHVCHKVFSSAKALGGHMRIHVDEVKNKDLIVSKNSTALRARHHSIKLKKQNPREDCHKNMVGVIKKPICMICCREFPSMKSLFGHMRCHPERDWRGIRPPSTAKNSSDHSSSLSDADQDQIEVAVSTSQGNDQVVDLAESLRGWPVTARRGRKALMADSTLGFSSSSEEHDQLHKAVDDLMMLGRGSSCRNAQSHSRNIDSSETASSNLPVSSANSGSTSNTPEIRKSSEKFRTNSPVEKSGIEKSTTSTDVLGESVKKIDGSVLNYDKLDNGDCDSAKLDNIRKKRKKVKLSELEQAPKISPVTPEQEKMAAGVTANHRCNTPLKSFSSHQALGGHRASHNRLKIIILDSIGKSSCNAGTSLNPVEATQHEYCMVRNKNFPAAQALGSHKMCGRSRPTSQPMSAGSRRVLNFDLNEVPPSED</sequence>
<feature type="compositionally biased region" description="Polar residues" evidence="2">
    <location>
        <begin position="215"/>
        <end position="250"/>
    </location>
</feature>